<protein>
    <recommendedName>
        <fullName evidence="3">Phage tail protein</fullName>
    </recommendedName>
</protein>
<reference evidence="1 2" key="1">
    <citation type="submission" date="2018-01" db="EMBL/GenBank/DDBJ databases">
        <title>Draft genome sequence of Jishengella sp. NA12.</title>
        <authorList>
            <person name="Sahin N."/>
            <person name="Ay H."/>
            <person name="Saygin H."/>
        </authorList>
    </citation>
    <scope>NUCLEOTIDE SEQUENCE [LARGE SCALE GENOMIC DNA]</scope>
    <source>
        <strain evidence="1 2">NA12</strain>
    </source>
</reference>
<keyword evidence="2" id="KW-1185">Reference proteome</keyword>
<dbReference type="EMBL" id="POTY01000149">
    <property type="protein sequence ID" value="PZG14421.1"/>
    <property type="molecule type" value="Genomic_DNA"/>
</dbReference>
<sequence length="139" mass="15605">MPTPHQRKVKFITLSIGGNSFECQVRNWKLNNNTEDGEKIYTQCPEGEVREEADPDWSLDLTMLADWREDGISDWLTVHDGETVNFAIGHHPDRPAEHVTWTGQVTIKAPSVGDEARTTETTEITLQCVGRPVYGRVGA</sequence>
<evidence type="ECO:0000313" key="2">
    <source>
        <dbReference type="Proteomes" id="UP000248924"/>
    </source>
</evidence>
<dbReference type="AlphaFoldDB" id="A0A2W2DW59"/>
<organism evidence="1 2">
    <name type="scientific">Micromonospora craterilacus</name>
    <dbReference type="NCBI Taxonomy" id="1655439"/>
    <lineage>
        <taxon>Bacteria</taxon>
        <taxon>Bacillati</taxon>
        <taxon>Actinomycetota</taxon>
        <taxon>Actinomycetes</taxon>
        <taxon>Micromonosporales</taxon>
        <taxon>Micromonosporaceae</taxon>
        <taxon>Micromonospora</taxon>
    </lineage>
</organism>
<gene>
    <name evidence="1" type="ORF">C1I95_21760</name>
</gene>
<proteinExistence type="predicted"/>
<dbReference type="Proteomes" id="UP000248924">
    <property type="component" value="Unassembled WGS sequence"/>
</dbReference>
<name>A0A2W2DW59_9ACTN</name>
<evidence type="ECO:0008006" key="3">
    <source>
        <dbReference type="Google" id="ProtNLM"/>
    </source>
</evidence>
<dbReference type="OrthoDB" id="3686787at2"/>
<dbReference type="RefSeq" id="WP_111216069.1">
    <property type="nucleotide sequence ID" value="NZ_POTY01000149.1"/>
</dbReference>
<comment type="caution">
    <text evidence="1">The sequence shown here is derived from an EMBL/GenBank/DDBJ whole genome shotgun (WGS) entry which is preliminary data.</text>
</comment>
<evidence type="ECO:0000313" key="1">
    <source>
        <dbReference type="EMBL" id="PZG14421.1"/>
    </source>
</evidence>
<accession>A0A2W2DW59</accession>